<dbReference type="InterPro" id="IPR036179">
    <property type="entry name" value="Ig-like_dom_sf"/>
</dbReference>
<keyword evidence="8" id="KW-0675">Receptor</keyword>
<comment type="subcellular location">
    <subcellularLocation>
        <location evidence="1">Membrane</location>
        <topology evidence="1">Single-pass type I membrane protein</topology>
    </subcellularLocation>
</comment>
<keyword evidence="3 11" id="KW-0812">Transmembrane</keyword>
<dbReference type="Gene3D" id="2.60.40.10">
    <property type="entry name" value="Immunoglobulins"/>
    <property type="match status" value="2"/>
</dbReference>
<dbReference type="Proteomes" id="UP000694385">
    <property type="component" value="Unassembled WGS sequence"/>
</dbReference>
<dbReference type="InterPro" id="IPR013106">
    <property type="entry name" value="Ig_V-set"/>
</dbReference>
<dbReference type="AlphaFoldDB" id="A0A8C5KC63"/>
<evidence type="ECO:0000256" key="10">
    <source>
        <dbReference type="SAM" id="MobiDB-lite"/>
    </source>
</evidence>
<keyword evidence="5 11" id="KW-1133">Transmembrane helix</keyword>
<dbReference type="GeneTree" id="ENSGT00390000014496"/>
<gene>
    <name evidence="14" type="primary">Cd200r1</name>
</gene>
<evidence type="ECO:0000256" key="7">
    <source>
        <dbReference type="ARBA" id="ARBA00023157"/>
    </source>
</evidence>
<feature type="transmembrane region" description="Helical" evidence="11">
    <location>
        <begin position="241"/>
        <end position="261"/>
    </location>
</feature>
<evidence type="ECO:0000256" key="2">
    <source>
        <dbReference type="ARBA" id="ARBA00008215"/>
    </source>
</evidence>
<proteinExistence type="inferred from homology"/>
<sequence length="328" mass="36332">MLCPWRTSDPALFLMWLLFSVLDYRSTCMNEKQTIQNTSLPLAEVNTTVMLQRGKEAVLCCPLVPLAEVVLVTWKILRRGKPSCVLSYRAETQETNETCTDRRITWVSAPGLRPHLHIGAVTPDLDGHYLCEIATPDGNFQRGHDLQVLVPPAVTLSLEKNATVVCEAATGKPAAQISWTPDGDCDTKNESDVNDTVTVRSTCHWAVHSVSVVTCLVSHLTGNKSLSTELNQGADKNLESYVQYIIPPVVILIIMGSLWLLKIIGCRKCKSEKPEATPVVEEDEMQPYASYTEKCNPLYDTGNEVKMPQLSHSEVDRPGLKTSPPTRN</sequence>
<evidence type="ECO:0000256" key="4">
    <source>
        <dbReference type="ARBA" id="ARBA00022729"/>
    </source>
</evidence>
<evidence type="ECO:0000313" key="15">
    <source>
        <dbReference type="Proteomes" id="UP000694385"/>
    </source>
</evidence>
<evidence type="ECO:0000256" key="9">
    <source>
        <dbReference type="ARBA" id="ARBA00023180"/>
    </source>
</evidence>
<reference evidence="14" key="1">
    <citation type="submission" date="2025-08" db="UniProtKB">
        <authorList>
            <consortium name="Ensembl"/>
        </authorList>
    </citation>
    <scope>IDENTIFICATION</scope>
</reference>
<dbReference type="Pfam" id="PF07686">
    <property type="entry name" value="V-set"/>
    <property type="match status" value="1"/>
</dbReference>
<evidence type="ECO:0000256" key="3">
    <source>
        <dbReference type="ARBA" id="ARBA00022692"/>
    </source>
</evidence>
<feature type="signal peptide" evidence="12">
    <location>
        <begin position="1"/>
        <end position="28"/>
    </location>
</feature>
<evidence type="ECO:0000256" key="5">
    <source>
        <dbReference type="ARBA" id="ARBA00022989"/>
    </source>
</evidence>
<dbReference type="InterPro" id="IPR013162">
    <property type="entry name" value="CD80_C2-set"/>
</dbReference>
<comment type="similarity">
    <text evidence="2">Belongs to the CD200R family.</text>
</comment>
<evidence type="ECO:0000256" key="6">
    <source>
        <dbReference type="ARBA" id="ARBA00023136"/>
    </source>
</evidence>
<dbReference type="GO" id="GO:0150077">
    <property type="term" value="P:regulation of neuroinflammatory response"/>
    <property type="evidence" value="ECO:0007669"/>
    <property type="project" value="InterPro"/>
</dbReference>
<dbReference type="Pfam" id="PF08205">
    <property type="entry name" value="C2-set_2"/>
    <property type="match status" value="1"/>
</dbReference>
<organism evidence="14 15">
    <name type="scientific">Jaculus jaculus</name>
    <name type="common">Lesser Egyptian jerboa</name>
    <dbReference type="NCBI Taxonomy" id="51337"/>
    <lineage>
        <taxon>Eukaryota</taxon>
        <taxon>Metazoa</taxon>
        <taxon>Chordata</taxon>
        <taxon>Craniata</taxon>
        <taxon>Vertebrata</taxon>
        <taxon>Euteleostomi</taxon>
        <taxon>Mammalia</taxon>
        <taxon>Eutheria</taxon>
        <taxon>Euarchontoglires</taxon>
        <taxon>Glires</taxon>
        <taxon>Rodentia</taxon>
        <taxon>Myomorpha</taxon>
        <taxon>Dipodoidea</taxon>
        <taxon>Dipodidae</taxon>
        <taxon>Dipodinae</taxon>
        <taxon>Jaculus</taxon>
    </lineage>
</organism>
<dbReference type="SUPFAM" id="SSF48726">
    <property type="entry name" value="Immunoglobulin"/>
    <property type="match status" value="2"/>
</dbReference>
<dbReference type="GO" id="GO:0038023">
    <property type="term" value="F:signaling receptor activity"/>
    <property type="evidence" value="ECO:0007669"/>
    <property type="project" value="InterPro"/>
</dbReference>
<keyword evidence="6 11" id="KW-0472">Membrane</keyword>
<evidence type="ECO:0000256" key="12">
    <source>
        <dbReference type="SAM" id="SignalP"/>
    </source>
</evidence>
<evidence type="ECO:0000256" key="8">
    <source>
        <dbReference type="ARBA" id="ARBA00023170"/>
    </source>
</evidence>
<feature type="region of interest" description="Disordered" evidence="10">
    <location>
        <begin position="299"/>
        <end position="328"/>
    </location>
</feature>
<keyword evidence="4 12" id="KW-0732">Signal</keyword>
<keyword evidence="9" id="KW-0325">Glycoprotein</keyword>
<name>A0A8C5KC63_JACJA</name>
<dbReference type="FunFam" id="2.60.40.10:FF:000584">
    <property type="entry name" value="Cell surface glycoprotein CD200 receptor 1"/>
    <property type="match status" value="1"/>
</dbReference>
<protein>
    <recommendedName>
        <fullName evidence="13">Ig-like domain-containing protein</fullName>
    </recommendedName>
</protein>
<dbReference type="Ensembl" id="ENSJJAT00000012233.1">
    <property type="protein sequence ID" value="ENSJJAP00000005847.1"/>
    <property type="gene ID" value="ENSJJAG00000010675.1"/>
</dbReference>
<feature type="chain" id="PRO_5034862969" description="Ig-like domain-containing protein" evidence="12">
    <location>
        <begin position="29"/>
        <end position="328"/>
    </location>
</feature>
<evidence type="ECO:0000259" key="13">
    <source>
        <dbReference type="PROSITE" id="PS50835"/>
    </source>
</evidence>
<evidence type="ECO:0000313" key="14">
    <source>
        <dbReference type="Ensembl" id="ENSJJAP00000005847.1"/>
    </source>
</evidence>
<dbReference type="InterPro" id="IPR007110">
    <property type="entry name" value="Ig-like_dom"/>
</dbReference>
<dbReference type="GO" id="GO:0009897">
    <property type="term" value="C:external side of plasma membrane"/>
    <property type="evidence" value="ECO:0007669"/>
    <property type="project" value="TreeGrafter"/>
</dbReference>
<dbReference type="PANTHER" id="PTHR21462">
    <property type="entry name" value="CELL SURFACE GLYCOPROTEIN OX2 RECEPTOR PRECURSOR"/>
    <property type="match status" value="1"/>
</dbReference>
<dbReference type="InterPro" id="IPR040012">
    <property type="entry name" value="CD200R"/>
</dbReference>
<dbReference type="OMA" id="MKAGTNM"/>
<dbReference type="PANTHER" id="PTHR21462:SF2">
    <property type="entry name" value="CELL SURFACE GLYCOPROTEIN CD200 RECEPTOR 2"/>
    <property type="match status" value="1"/>
</dbReference>
<dbReference type="PROSITE" id="PS50835">
    <property type="entry name" value="IG_LIKE"/>
    <property type="match status" value="1"/>
</dbReference>
<accession>A0A8C5KC63</accession>
<dbReference type="InterPro" id="IPR013783">
    <property type="entry name" value="Ig-like_fold"/>
</dbReference>
<keyword evidence="7" id="KW-1015">Disulfide bond</keyword>
<feature type="domain" description="Ig-like" evidence="13">
    <location>
        <begin position="151"/>
        <end position="231"/>
    </location>
</feature>
<evidence type="ECO:0000256" key="11">
    <source>
        <dbReference type="SAM" id="Phobius"/>
    </source>
</evidence>
<evidence type="ECO:0000256" key="1">
    <source>
        <dbReference type="ARBA" id="ARBA00004479"/>
    </source>
</evidence>
<keyword evidence="15" id="KW-1185">Reference proteome</keyword>
<reference evidence="14" key="2">
    <citation type="submission" date="2025-09" db="UniProtKB">
        <authorList>
            <consortium name="Ensembl"/>
        </authorList>
    </citation>
    <scope>IDENTIFICATION</scope>
</reference>